<dbReference type="FunFam" id="3.10.50.40:FF:000006">
    <property type="entry name" value="Peptidyl-prolyl cis-trans isomerase"/>
    <property type="match status" value="1"/>
</dbReference>
<dbReference type="InterPro" id="IPR046357">
    <property type="entry name" value="PPIase_dom_sf"/>
</dbReference>
<comment type="caution">
    <text evidence="8">The sequence shown here is derived from an EMBL/GenBank/DDBJ whole genome shotgun (WGS) entry which is preliminary data.</text>
</comment>
<feature type="domain" description="PPIase FKBP-type" evidence="7">
    <location>
        <begin position="90"/>
        <end position="178"/>
    </location>
</feature>
<evidence type="ECO:0000313" key="8">
    <source>
        <dbReference type="EMBL" id="MBK9719817.1"/>
    </source>
</evidence>
<evidence type="ECO:0000256" key="5">
    <source>
        <dbReference type="PROSITE-ProRule" id="PRU00277"/>
    </source>
</evidence>
<gene>
    <name evidence="8" type="ORF">IPO85_20335</name>
</gene>
<keyword evidence="3 5" id="KW-0697">Rotamase</keyword>
<evidence type="ECO:0000256" key="3">
    <source>
        <dbReference type="ARBA" id="ARBA00023110"/>
    </source>
</evidence>
<evidence type="ECO:0000259" key="7">
    <source>
        <dbReference type="PROSITE" id="PS50059"/>
    </source>
</evidence>
<keyword evidence="4 5" id="KW-0413">Isomerase</keyword>
<dbReference type="SUPFAM" id="SSF54534">
    <property type="entry name" value="FKBP-like"/>
    <property type="match status" value="1"/>
</dbReference>
<organism evidence="8 9">
    <name type="scientific">Candidatus Defluviibacterium haderslevense</name>
    <dbReference type="NCBI Taxonomy" id="2981993"/>
    <lineage>
        <taxon>Bacteria</taxon>
        <taxon>Pseudomonadati</taxon>
        <taxon>Bacteroidota</taxon>
        <taxon>Saprospiria</taxon>
        <taxon>Saprospirales</taxon>
        <taxon>Saprospiraceae</taxon>
        <taxon>Candidatus Defluviibacterium</taxon>
    </lineage>
</organism>
<dbReference type="AlphaFoldDB" id="A0A9D7XJK4"/>
<dbReference type="Pfam" id="PF00254">
    <property type="entry name" value="FKBP_C"/>
    <property type="match status" value="1"/>
</dbReference>
<proteinExistence type="inferred from homology"/>
<dbReference type="PANTHER" id="PTHR43811:SF19">
    <property type="entry name" value="39 KDA FK506-BINDING NUCLEAR PROTEIN"/>
    <property type="match status" value="1"/>
</dbReference>
<dbReference type="Gene3D" id="3.10.50.40">
    <property type="match status" value="1"/>
</dbReference>
<dbReference type="PROSITE" id="PS50059">
    <property type="entry name" value="FKBP_PPIASE"/>
    <property type="match status" value="1"/>
</dbReference>
<dbReference type="InterPro" id="IPR001179">
    <property type="entry name" value="PPIase_FKBP_dom"/>
</dbReference>
<dbReference type="GO" id="GO:0003755">
    <property type="term" value="F:peptidyl-prolyl cis-trans isomerase activity"/>
    <property type="evidence" value="ECO:0007669"/>
    <property type="project" value="UniProtKB-UniRule"/>
</dbReference>
<evidence type="ECO:0000256" key="1">
    <source>
        <dbReference type="ARBA" id="ARBA00000971"/>
    </source>
</evidence>
<accession>A0A9D7XJK4</accession>
<evidence type="ECO:0000313" key="9">
    <source>
        <dbReference type="Proteomes" id="UP000808349"/>
    </source>
</evidence>
<sequence>MPGVNELFYDVVLVDVKSEEEFNKEKAEEDKVLQEKIASSQALVADIDKNIKQTILDFKTGKNKADVVTTASGLKYIIHQAGTGEKPNSGQMVGVNYYGTLMDGTRFDDSWSRGQDFSFPVGQSQVIKGWDEGVMNFPVGTKATLFIPYALAYGEAGSPPTIPAKSDLVFYIEVNSIK</sequence>
<evidence type="ECO:0000256" key="6">
    <source>
        <dbReference type="RuleBase" id="RU003915"/>
    </source>
</evidence>
<reference evidence="8 9" key="1">
    <citation type="submission" date="2020-10" db="EMBL/GenBank/DDBJ databases">
        <title>Connecting structure to function with the recovery of over 1000 high-quality activated sludge metagenome-assembled genomes encoding full-length rRNA genes using long-read sequencing.</title>
        <authorList>
            <person name="Singleton C.M."/>
            <person name="Petriglieri F."/>
            <person name="Kristensen J.M."/>
            <person name="Kirkegaard R.H."/>
            <person name="Michaelsen T.Y."/>
            <person name="Andersen M.H."/>
            <person name="Karst S.M."/>
            <person name="Dueholm M.S."/>
            <person name="Nielsen P.H."/>
            <person name="Albertsen M."/>
        </authorList>
    </citation>
    <scope>NUCLEOTIDE SEQUENCE [LARGE SCALE GENOMIC DNA]</scope>
    <source>
        <strain evidence="8">Ribe_18-Q3-R11-54_BAT3C.373</strain>
    </source>
</reference>
<protein>
    <recommendedName>
        <fullName evidence="6">Peptidyl-prolyl cis-trans isomerase</fullName>
        <ecNumber evidence="6">5.2.1.8</ecNumber>
    </recommendedName>
</protein>
<name>A0A9D7XJK4_9BACT</name>
<dbReference type="Proteomes" id="UP000808349">
    <property type="component" value="Unassembled WGS sequence"/>
</dbReference>
<evidence type="ECO:0000256" key="4">
    <source>
        <dbReference type="ARBA" id="ARBA00023235"/>
    </source>
</evidence>
<comment type="catalytic activity">
    <reaction evidence="1 5 6">
        <text>[protein]-peptidylproline (omega=180) = [protein]-peptidylproline (omega=0)</text>
        <dbReference type="Rhea" id="RHEA:16237"/>
        <dbReference type="Rhea" id="RHEA-COMP:10747"/>
        <dbReference type="Rhea" id="RHEA-COMP:10748"/>
        <dbReference type="ChEBI" id="CHEBI:83833"/>
        <dbReference type="ChEBI" id="CHEBI:83834"/>
        <dbReference type="EC" id="5.2.1.8"/>
    </reaction>
</comment>
<dbReference type="EMBL" id="JADKFW010000021">
    <property type="protein sequence ID" value="MBK9719817.1"/>
    <property type="molecule type" value="Genomic_DNA"/>
</dbReference>
<dbReference type="PANTHER" id="PTHR43811">
    <property type="entry name" value="FKBP-TYPE PEPTIDYL-PROLYL CIS-TRANS ISOMERASE FKPA"/>
    <property type="match status" value="1"/>
</dbReference>
<evidence type="ECO:0000256" key="2">
    <source>
        <dbReference type="ARBA" id="ARBA00006577"/>
    </source>
</evidence>
<dbReference type="EC" id="5.2.1.8" evidence="6"/>
<comment type="similarity">
    <text evidence="2 6">Belongs to the FKBP-type PPIase family.</text>
</comment>